<dbReference type="EMBL" id="JAGTTL010000020">
    <property type="protein sequence ID" value="KAK6307520.1"/>
    <property type="molecule type" value="Genomic_DNA"/>
</dbReference>
<proteinExistence type="predicted"/>
<organism evidence="1 2">
    <name type="scientific">Coregonus suidteri</name>
    <dbReference type="NCBI Taxonomy" id="861788"/>
    <lineage>
        <taxon>Eukaryota</taxon>
        <taxon>Metazoa</taxon>
        <taxon>Chordata</taxon>
        <taxon>Craniata</taxon>
        <taxon>Vertebrata</taxon>
        <taxon>Euteleostomi</taxon>
        <taxon>Actinopterygii</taxon>
        <taxon>Neopterygii</taxon>
        <taxon>Teleostei</taxon>
        <taxon>Protacanthopterygii</taxon>
        <taxon>Salmoniformes</taxon>
        <taxon>Salmonidae</taxon>
        <taxon>Coregoninae</taxon>
        <taxon>Coregonus</taxon>
    </lineage>
</organism>
<dbReference type="AlphaFoldDB" id="A0AAN8QLF5"/>
<gene>
    <name evidence="1" type="ORF">J4Q44_G00226680</name>
</gene>
<keyword evidence="2" id="KW-1185">Reference proteome</keyword>
<accession>A0AAN8QLF5</accession>
<evidence type="ECO:0000313" key="1">
    <source>
        <dbReference type="EMBL" id="KAK6307520.1"/>
    </source>
</evidence>
<sequence>MMASLIVTTPATLHYSGLKVLDVEELKATHSPSRSIQVHPPHQEEGNSAFYNIIHTILNQNKQPKKFLSGTTILCYFLSLCCLEESALIHSRDVLYSH</sequence>
<comment type="caution">
    <text evidence="1">The sequence shown here is derived from an EMBL/GenBank/DDBJ whole genome shotgun (WGS) entry which is preliminary data.</text>
</comment>
<name>A0AAN8QLF5_9TELE</name>
<dbReference type="Proteomes" id="UP001356427">
    <property type="component" value="Unassembled WGS sequence"/>
</dbReference>
<evidence type="ECO:0000313" key="2">
    <source>
        <dbReference type="Proteomes" id="UP001356427"/>
    </source>
</evidence>
<protein>
    <submittedName>
        <fullName evidence="1">Uncharacterized protein</fullName>
    </submittedName>
</protein>
<reference evidence="1 2" key="1">
    <citation type="submission" date="2021-04" db="EMBL/GenBank/DDBJ databases">
        <authorList>
            <person name="De Guttry C."/>
            <person name="Zahm M."/>
            <person name="Klopp C."/>
            <person name="Cabau C."/>
            <person name="Louis A."/>
            <person name="Berthelot C."/>
            <person name="Parey E."/>
            <person name="Roest Crollius H."/>
            <person name="Montfort J."/>
            <person name="Robinson-Rechavi M."/>
            <person name="Bucao C."/>
            <person name="Bouchez O."/>
            <person name="Gislard M."/>
            <person name="Lluch J."/>
            <person name="Milhes M."/>
            <person name="Lampietro C."/>
            <person name="Lopez Roques C."/>
            <person name="Donnadieu C."/>
            <person name="Braasch I."/>
            <person name="Desvignes T."/>
            <person name="Postlethwait J."/>
            <person name="Bobe J."/>
            <person name="Wedekind C."/>
            <person name="Guiguen Y."/>
        </authorList>
    </citation>
    <scope>NUCLEOTIDE SEQUENCE [LARGE SCALE GENOMIC DNA]</scope>
    <source>
        <strain evidence="1">Cs_M1</strain>
        <tissue evidence="1">Blood</tissue>
    </source>
</reference>